<dbReference type="InterPro" id="IPR016166">
    <property type="entry name" value="FAD-bd_PCMH"/>
</dbReference>
<reference evidence="5" key="2">
    <citation type="submission" date="2017-12" db="EMBL/GenBank/DDBJ databases">
        <title>Genome Sequencing Reveals a Rich Biosynthetic Potential.</title>
        <authorList>
            <person name="Bertrand R.L."/>
            <person name="Abdel-Hameed M.E."/>
            <person name="Sorensen J.L."/>
        </authorList>
    </citation>
    <scope>NUCLEOTIDE SEQUENCE</scope>
</reference>
<dbReference type="PROSITE" id="PS51387">
    <property type="entry name" value="FAD_PCMH"/>
    <property type="match status" value="1"/>
</dbReference>
<comment type="similarity">
    <text evidence="1">Belongs to the oxygen-dependent FAD-linked oxidoreductase family.</text>
</comment>
<dbReference type="EMBL" id="MG777509">
    <property type="protein sequence ID" value="AUW31378.1"/>
    <property type="molecule type" value="Genomic_DNA"/>
</dbReference>
<name>A0A1Z1CCG2_CLAUC</name>
<evidence type="ECO:0000256" key="2">
    <source>
        <dbReference type="ARBA" id="ARBA00023002"/>
    </source>
</evidence>
<dbReference type="PANTHER" id="PTHR13878:SF91">
    <property type="entry name" value="FAD BINDING DOMAIN PROTEIN (AFU_ORTHOLOGUE AFUA_6G12070)-RELATED"/>
    <property type="match status" value="1"/>
</dbReference>
<evidence type="ECO:0000313" key="5">
    <source>
        <dbReference type="EMBL" id="AUW31378.1"/>
    </source>
</evidence>
<accession>A0A1Z1CCG2</accession>
<dbReference type="InterPro" id="IPR050432">
    <property type="entry name" value="FAD-linked_Oxidoreductases_BP"/>
</dbReference>
<dbReference type="InterPro" id="IPR036318">
    <property type="entry name" value="FAD-bd_PCMH-like_sf"/>
</dbReference>
<dbReference type="PANTHER" id="PTHR13878">
    <property type="entry name" value="GULONOLACTONE OXIDASE"/>
    <property type="match status" value="1"/>
</dbReference>
<reference evidence="4" key="1">
    <citation type="submission" date="2016-05" db="EMBL/GenBank/DDBJ databases">
        <title>Lichen genome sequencing reveals its rich biosynthetic potential.</title>
        <authorList>
            <person name="Bertrand R.L."/>
            <person name="Abdel-Hameed M."/>
            <person name="Sorensen J.L."/>
        </authorList>
    </citation>
    <scope>NUCLEOTIDE SEQUENCE</scope>
</reference>
<dbReference type="Pfam" id="PF08031">
    <property type="entry name" value="BBE"/>
    <property type="match status" value="1"/>
</dbReference>
<feature type="domain" description="FAD-binding PCMH-type" evidence="3">
    <location>
        <begin position="132"/>
        <end position="311"/>
    </location>
</feature>
<dbReference type="InterPro" id="IPR012951">
    <property type="entry name" value="BBE"/>
</dbReference>
<evidence type="ECO:0000313" key="4">
    <source>
        <dbReference type="EMBL" id="ANM86473.1"/>
    </source>
</evidence>
<organism evidence="4">
    <name type="scientific">Cladonia uncialis subsp. uncialis</name>
    <dbReference type="NCBI Taxonomy" id="180999"/>
    <lineage>
        <taxon>Eukaryota</taxon>
        <taxon>Fungi</taxon>
        <taxon>Dikarya</taxon>
        <taxon>Ascomycota</taxon>
        <taxon>Pezizomycotina</taxon>
        <taxon>Lecanoromycetes</taxon>
        <taxon>OSLEUM clade</taxon>
        <taxon>Lecanoromycetidae</taxon>
        <taxon>Lecanorales</taxon>
        <taxon>Lecanorineae</taxon>
        <taxon>Cladoniaceae</taxon>
        <taxon>Cladonia</taxon>
    </lineage>
</organism>
<dbReference type="Pfam" id="PF01565">
    <property type="entry name" value="FAD_binding_4"/>
    <property type="match status" value="1"/>
</dbReference>
<evidence type="ECO:0000256" key="1">
    <source>
        <dbReference type="ARBA" id="ARBA00005466"/>
    </source>
</evidence>
<evidence type="ECO:0000259" key="3">
    <source>
        <dbReference type="PROSITE" id="PS51387"/>
    </source>
</evidence>
<dbReference type="InterPro" id="IPR006094">
    <property type="entry name" value="Oxid_FAD_bind_N"/>
</dbReference>
<dbReference type="Gene3D" id="3.30.465.10">
    <property type="match status" value="2"/>
</dbReference>
<protein>
    <submittedName>
        <fullName evidence="4">Putative 6-hydroxy-D-nicotine oxidase</fullName>
    </submittedName>
</protein>
<dbReference type="AlphaFoldDB" id="A0A1Z1CCG2"/>
<keyword evidence="2" id="KW-0560">Oxidoreductase</keyword>
<dbReference type="SUPFAM" id="SSF56176">
    <property type="entry name" value="FAD-binding/transporter-associated domain-like"/>
    <property type="match status" value="1"/>
</dbReference>
<dbReference type="GO" id="GO:0016491">
    <property type="term" value="F:oxidoreductase activity"/>
    <property type="evidence" value="ECO:0007669"/>
    <property type="project" value="UniProtKB-KW"/>
</dbReference>
<dbReference type="GO" id="GO:0071949">
    <property type="term" value="F:FAD binding"/>
    <property type="evidence" value="ECO:0007669"/>
    <property type="project" value="InterPro"/>
</dbReference>
<dbReference type="EMBL" id="KX264263">
    <property type="protein sequence ID" value="ANM86473.1"/>
    <property type="molecule type" value="Genomic_DNA"/>
</dbReference>
<sequence length="586" mass="63463">MIFNASRTARIMAVTLPLTSTLSARSNNTTTMTTSSLECRYLPSDVEWPTHEDWSALNLTSGGRLIRGVPLAQACYRPSLDETQCATIRDEWIQVTPYIDDPVNVMQPYWQNDTCSPFPPYASVDGSGSCTLGNLAQYAINVTNAQSVIAGINFVQDKNIRLTIKNTGHDYLGRSTGAASLALWMHNLKEITVLNYTSTNYTGSAVRLGAGVEGQEVTEALSQAGLRTADGSCPTVGMAGGWLQNGGHGPLMAVYGLGADNALEYVVVTADGKHLTASPSNDYADLYWALSGGGSGNYAVVLSATVKAYVDGPVAGASFTFANDRPDAFWAAIQAWIQYLLVLSFFPGLKTVGSITNTSFAMNFATWPDATTDALVSALDPFFQDLAALNITLATNVTNVQPTYLAHYTNFTTTPYTVNETVASRLIPRSIVQDDSSVSALISKMRDVVEGSNGIFNVIAGNVSGSVKPGANAVLPAWRSSLFHMNFGLSFAQDASWEQLSISHDLVAQWQYQFRDLVPDSGSYISEATFSDKAWKHDYFGDNYERLLGIKRKYDPESVFWASVAVGSDDVWEPQEDGRLCHVQQG</sequence>
<dbReference type="InterPro" id="IPR016169">
    <property type="entry name" value="FAD-bd_PCMH_sub2"/>
</dbReference>
<proteinExistence type="inferred from homology"/>